<feature type="binding site" evidence="8">
    <location>
        <begin position="54"/>
        <end position="58"/>
    </location>
    <ligand>
        <name>GTP</name>
        <dbReference type="ChEBI" id="CHEBI:37565"/>
        <label>1</label>
    </ligand>
</feature>
<evidence type="ECO:0000256" key="2">
    <source>
        <dbReference type="ARBA" id="ARBA00020953"/>
    </source>
</evidence>
<evidence type="ECO:0000256" key="5">
    <source>
        <dbReference type="ARBA" id="ARBA00022741"/>
    </source>
</evidence>
<accession>A0A1G2A7K3</accession>
<proteinExistence type="inferred from homology"/>
<dbReference type="InterPro" id="IPR027417">
    <property type="entry name" value="P-loop_NTPase"/>
</dbReference>
<evidence type="ECO:0000259" key="10">
    <source>
        <dbReference type="Pfam" id="PF01926"/>
    </source>
</evidence>
<comment type="caution">
    <text evidence="12">The sequence shown here is derived from an EMBL/GenBank/DDBJ whole genome shotgun (WGS) entry which is preliminary data.</text>
</comment>
<feature type="binding site" evidence="8">
    <location>
        <begin position="126"/>
        <end position="129"/>
    </location>
    <ligand>
        <name>GTP</name>
        <dbReference type="ChEBI" id="CHEBI:37565"/>
        <label>1</label>
    </ligand>
</feature>
<evidence type="ECO:0000256" key="4">
    <source>
        <dbReference type="ARBA" id="ARBA00022737"/>
    </source>
</evidence>
<comment type="function">
    <text evidence="8 9">GTPase that plays an essential role in the late steps of ribosome biogenesis.</text>
</comment>
<evidence type="ECO:0000256" key="8">
    <source>
        <dbReference type="HAMAP-Rule" id="MF_00195"/>
    </source>
</evidence>
<dbReference type="HAMAP" id="MF_00195">
    <property type="entry name" value="GTPase_Der"/>
    <property type="match status" value="1"/>
</dbReference>
<dbReference type="SUPFAM" id="SSF52540">
    <property type="entry name" value="P-loop containing nucleoside triphosphate hydrolases"/>
    <property type="match status" value="2"/>
</dbReference>
<dbReference type="NCBIfam" id="TIGR03594">
    <property type="entry name" value="GTPase_EngA"/>
    <property type="match status" value="1"/>
</dbReference>
<dbReference type="PANTHER" id="PTHR43834">
    <property type="entry name" value="GTPASE DER"/>
    <property type="match status" value="1"/>
</dbReference>
<reference evidence="12 13" key="1">
    <citation type="journal article" date="2016" name="Nat. Commun.">
        <title>Thousands of microbial genomes shed light on interconnected biogeochemical processes in an aquifer system.</title>
        <authorList>
            <person name="Anantharaman K."/>
            <person name="Brown C.T."/>
            <person name="Hug L.A."/>
            <person name="Sharon I."/>
            <person name="Castelle C.J."/>
            <person name="Probst A.J."/>
            <person name="Thomas B.C."/>
            <person name="Singh A."/>
            <person name="Wilkins M.J."/>
            <person name="Karaoz U."/>
            <person name="Brodie E.L."/>
            <person name="Williams K.H."/>
            <person name="Hubbard S.S."/>
            <person name="Banfield J.F."/>
        </authorList>
    </citation>
    <scope>NUCLEOTIDE SEQUENCE [LARGE SCALE GENOMIC DNA]</scope>
</reference>
<feature type="domain" description="G" evidence="10">
    <location>
        <begin position="191"/>
        <end position="310"/>
    </location>
</feature>
<dbReference type="PANTHER" id="PTHR43834:SF6">
    <property type="entry name" value="GTPASE DER"/>
    <property type="match status" value="1"/>
</dbReference>
<dbReference type="InterPro" id="IPR016484">
    <property type="entry name" value="GTPase_Der"/>
</dbReference>
<evidence type="ECO:0000256" key="7">
    <source>
        <dbReference type="ARBA" id="ARBA00032345"/>
    </source>
</evidence>
<feature type="binding site" evidence="8">
    <location>
        <begin position="242"/>
        <end position="246"/>
    </location>
    <ligand>
        <name>GTP</name>
        <dbReference type="ChEBI" id="CHEBI:37565"/>
        <label>2</label>
    </ligand>
</feature>
<dbReference type="PIRSF" id="PIRSF006485">
    <property type="entry name" value="GTP-binding_EngA"/>
    <property type="match status" value="1"/>
</dbReference>
<evidence type="ECO:0000313" key="13">
    <source>
        <dbReference type="Proteomes" id="UP000178315"/>
    </source>
</evidence>
<evidence type="ECO:0000256" key="3">
    <source>
        <dbReference type="ARBA" id="ARBA00022517"/>
    </source>
</evidence>
<dbReference type="InterPro" id="IPR032859">
    <property type="entry name" value="KH_dom-like"/>
</dbReference>
<comment type="subunit">
    <text evidence="8">Associates with the 50S ribosomal subunit.</text>
</comment>
<feature type="binding site" evidence="8">
    <location>
        <begin position="195"/>
        <end position="202"/>
    </location>
    <ligand>
        <name>GTP</name>
        <dbReference type="ChEBI" id="CHEBI:37565"/>
        <label>2</label>
    </ligand>
</feature>
<dbReference type="InterPro" id="IPR006073">
    <property type="entry name" value="GTP-bd"/>
</dbReference>
<dbReference type="InterPro" id="IPR015946">
    <property type="entry name" value="KH_dom-like_a/b"/>
</dbReference>
<feature type="domain" description="G" evidence="10">
    <location>
        <begin position="2"/>
        <end position="127"/>
    </location>
</feature>
<dbReference type="GO" id="GO:0005525">
    <property type="term" value="F:GTP binding"/>
    <property type="evidence" value="ECO:0007669"/>
    <property type="project" value="UniProtKB-UniRule"/>
</dbReference>
<comment type="similarity">
    <text evidence="1 8 9">Belongs to the TRAFAC class TrmE-Era-EngA-EngB-Septin-like GTPase superfamily. EngA (Der) GTPase family.</text>
</comment>
<sequence length="479" mass="54145">MKIALIGRPNVGKSSLFNRLIEKRTALQTDIPGTTRDRNRGVCFWKGKKIVVIDTPGLKLKIQNSKFKTDEKLLENNIQLQAQRAMKEADIILYIIDGKTGPVGEDYEIIKTLQREKKKTARLIINKADTIDEANECAKYQKLGLGEPLPVSAKNGRGTDVLLDALIIYAKNNEKSDKDEARAETQKKLSLVIVGRPNVGKSSLFNALLKEERVVVSPIPHTTRDPNDTELAYHGYLITIIDTAGLRKKARLYDSNQIEIFSAQKTLEQLKRSDIALLMIDCLNGIGMQDRKLAGLIEREKNGFIIAANKWDAIQEKTPDSMALARKRVYGAFRAFGWAPLVFTEVHDPMKGRVYGIEERYKKQVINNDANNEDQNPLRALLDLGIAIKENRMRWIPEDELRAAWKRAVKKQPPPRYRGHPSPKVLTILQIGANPPRFSVIIPKNTYLPAHYLGYLENELRREFGFWGTGIVVTGADNE</sequence>
<dbReference type="PRINTS" id="PR00326">
    <property type="entry name" value="GTP1OBG"/>
</dbReference>
<keyword evidence="5 8" id="KW-0547">Nucleotide-binding</keyword>
<dbReference type="Pfam" id="PF01926">
    <property type="entry name" value="MMR_HSR1"/>
    <property type="match status" value="2"/>
</dbReference>
<dbReference type="CDD" id="cd01895">
    <property type="entry name" value="EngA2"/>
    <property type="match status" value="1"/>
</dbReference>
<evidence type="ECO:0000256" key="1">
    <source>
        <dbReference type="ARBA" id="ARBA00008279"/>
    </source>
</evidence>
<dbReference type="Pfam" id="PF14714">
    <property type="entry name" value="KH_dom-like"/>
    <property type="match status" value="1"/>
</dbReference>
<dbReference type="AlphaFoldDB" id="A0A1G2A7K3"/>
<protein>
    <recommendedName>
        <fullName evidence="2 8">GTPase Der</fullName>
    </recommendedName>
    <alternativeName>
        <fullName evidence="7 8">GTP-binding protein EngA</fullName>
    </alternativeName>
</protein>
<evidence type="ECO:0000256" key="6">
    <source>
        <dbReference type="ARBA" id="ARBA00023134"/>
    </source>
</evidence>
<keyword evidence="4 9" id="KW-0677">Repeat</keyword>
<dbReference type="InterPro" id="IPR005225">
    <property type="entry name" value="Small_GTP-bd"/>
</dbReference>
<name>A0A1G2A7K3_9BACT</name>
<dbReference type="Proteomes" id="UP000178315">
    <property type="component" value="Unassembled WGS sequence"/>
</dbReference>
<organism evidence="12 13">
    <name type="scientific">Candidatus Jacksonbacteria bacterium RIFCSPLOWO2_02_FULL_44_20</name>
    <dbReference type="NCBI Taxonomy" id="1798460"/>
    <lineage>
        <taxon>Bacteria</taxon>
        <taxon>Candidatus Jacksoniibacteriota</taxon>
    </lineage>
</organism>
<feature type="binding site" evidence="8">
    <location>
        <begin position="7"/>
        <end position="14"/>
    </location>
    <ligand>
        <name>GTP</name>
        <dbReference type="ChEBI" id="CHEBI:37565"/>
        <label>1</label>
    </ligand>
</feature>
<evidence type="ECO:0000259" key="11">
    <source>
        <dbReference type="Pfam" id="PF14714"/>
    </source>
</evidence>
<dbReference type="GO" id="GO:0042254">
    <property type="term" value="P:ribosome biogenesis"/>
    <property type="evidence" value="ECO:0007669"/>
    <property type="project" value="UniProtKB-KW"/>
</dbReference>
<dbReference type="NCBIfam" id="TIGR00231">
    <property type="entry name" value="small_GTP"/>
    <property type="match status" value="2"/>
</dbReference>
<keyword evidence="3 8" id="KW-0690">Ribosome biogenesis</keyword>
<dbReference type="Gene3D" id="3.30.300.20">
    <property type="match status" value="1"/>
</dbReference>
<evidence type="ECO:0000256" key="9">
    <source>
        <dbReference type="RuleBase" id="RU004481"/>
    </source>
</evidence>
<dbReference type="Gene3D" id="3.40.50.300">
    <property type="entry name" value="P-loop containing nucleotide triphosphate hydrolases"/>
    <property type="match status" value="2"/>
</dbReference>
<evidence type="ECO:0000313" key="12">
    <source>
        <dbReference type="EMBL" id="OGY72834.1"/>
    </source>
</evidence>
<dbReference type="EMBL" id="MHJU01000022">
    <property type="protein sequence ID" value="OGY72834.1"/>
    <property type="molecule type" value="Genomic_DNA"/>
</dbReference>
<keyword evidence="6 8" id="KW-0342">GTP-binding</keyword>
<feature type="domain" description="GTPase Der C-terminal KH-domain-like" evidence="11">
    <location>
        <begin position="396"/>
        <end position="472"/>
    </location>
</feature>
<dbReference type="CDD" id="cd01894">
    <property type="entry name" value="EngA1"/>
    <property type="match status" value="1"/>
</dbReference>
<gene>
    <name evidence="8" type="primary">der</name>
    <name evidence="12" type="ORF">A3H61_04565</name>
</gene>
<dbReference type="GO" id="GO:0043022">
    <property type="term" value="F:ribosome binding"/>
    <property type="evidence" value="ECO:0007669"/>
    <property type="project" value="TreeGrafter"/>
</dbReference>
<feature type="binding site" evidence="8">
    <location>
        <begin position="309"/>
        <end position="312"/>
    </location>
    <ligand>
        <name>GTP</name>
        <dbReference type="ChEBI" id="CHEBI:37565"/>
        <label>2</label>
    </ligand>
</feature>